<dbReference type="GO" id="GO:0004518">
    <property type="term" value="F:nuclease activity"/>
    <property type="evidence" value="ECO:0007669"/>
    <property type="project" value="UniProtKB-KW"/>
</dbReference>
<dbReference type="RefSeq" id="WP_148971439.1">
    <property type="nucleotide sequence ID" value="NZ_CP043316.1"/>
</dbReference>
<dbReference type="SUPFAM" id="SSF53098">
    <property type="entry name" value="Ribonuclease H-like"/>
    <property type="match status" value="1"/>
</dbReference>
<dbReference type="HAMAP" id="MF_00651">
    <property type="entry name" value="Nuclease_YqgF"/>
    <property type="match status" value="1"/>
</dbReference>
<keyword evidence="8" id="KW-1185">Reference proteome</keyword>
<evidence type="ECO:0000313" key="8">
    <source>
        <dbReference type="Proteomes" id="UP000325004"/>
    </source>
</evidence>
<dbReference type="NCBIfam" id="TIGR00250">
    <property type="entry name" value="RNAse_H_YqgF"/>
    <property type="match status" value="1"/>
</dbReference>
<evidence type="ECO:0000256" key="2">
    <source>
        <dbReference type="ARBA" id="ARBA00022517"/>
    </source>
</evidence>
<organism evidence="7 8">
    <name type="scientific">Candidatus Cytomitobacter primus</name>
    <dbReference type="NCBI Taxonomy" id="2066024"/>
    <lineage>
        <taxon>Bacteria</taxon>
        <taxon>Pseudomonadati</taxon>
        <taxon>Pseudomonadota</taxon>
        <taxon>Alphaproteobacteria</taxon>
        <taxon>Holosporales</taxon>
        <taxon>Holosporaceae</taxon>
        <taxon>Candidatus Cytomitobacter</taxon>
    </lineage>
</organism>
<dbReference type="InterPro" id="IPR012337">
    <property type="entry name" value="RNaseH-like_sf"/>
</dbReference>
<evidence type="ECO:0000256" key="5">
    <source>
        <dbReference type="HAMAP-Rule" id="MF_00651"/>
    </source>
</evidence>
<evidence type="ECO:0000313" key="7">
    <source>
        <dbReference type="EMBL" id="QEK38323.1"/>
    </source>
</evidence>
<dbReference type="SMART" id="SM00732">
    <property type="entry name" value="YqgFc"/>
    <property type="match status" value="1"/>
</dbReference>
<dbReference type="Gene3D" id="3.30.420.140">
    <property type="entry name" value="YqgF/RNase H-like domain"/>
    <property type="match status" value="1"/>
</dbReference>
<feature type="domain" description="YqgF/RNase H-like" evidence="6">
    <location>
        <begin position="15"/>
        <end position="113"/>
    </location>
</feature>
<evidence type="ECO:0000256" key="1">
    <source>
        <dbReference type="ARBA" id="ARBA00022490"/>
    </source>
</evidence>
<dbReference type="InterPro" id="IPR005227">
    <property type="entry name" value="YqgF"/>
</dbReference>
<dbReference type="PANTHER" id="PTHR33317:SF4">
    <property type="entry name" value="POLYNUCLEOTIDYL TRANSFERASE, RIBONUCLEASE H-LIKE SUPERFAMILY PROTEIN"/>
    <property type="match status" value="1"/>
</dbReference>
<sequence length="145" mass="16190">MITMQESVVNIPKSGVIMGVDYGEVRTGIAFCDYNQELSIPNGVYGPKAYIVKILLDLIVEREVVGVVVGWPLNMKGEEAFQCNKTQEFIDELKSSWDGPIEKFDERLSSSYVANMYGDGKKLDTDDALSAMIILKSFLNSRKHS</sequence>
<dbReference type="EMBL" id="CP043316">
    <property type="protein sequence ID" value="QEK38323.1"/>
    <property type="molecule type" value="Genomic_DNA"/>
</dbReference>
<keyword evidence="2 5" id="KW-0690">Ribosome biogenesis</keyword>
<keyword evidence="3 5" id="KW-0540">Nuclease</keyword>
<keyword evidence="1 5" id="KW-0963">Cytoplasm</keyword>
<dbReference type="EC" id="3.1.-.-" evidence="5"/>
<evidence type="ECO:0000256" key="3">
    <source>
        <dbReference type="ARBA" id="ARBA00022722"/>
    </source>
</evidence>
<dbReference type="KEGG" id="cpri:FZC34_00060"/>
<dbReference type="OrthoDB" id="9796140at2"/>
<dbReference type="PANTHER" id="PTHR33317">
    <property type="entry name" value="POLYNUCLEOTIDYL TRANSFERASE, RIBONUCLEASE H-LIKE SUPERFAMILY PROTEIN"/>
    <property type="match status" value="1"/>
</dbReference>
<dbReference type="AlphaFoldDB" id="A0A5C0UFA9"/>
<comment type="similarity">
    <text evidence="5">Belongs to the YqgF HJR family.</text>
</comment>
<dbReference type="GO" id="GO:0016788">
    <property type="term" value="F:hydrolase activity, acting on ester bonds"/>
    <property type="evidence" value="ECO:0007669"/>
    <property type="project" value="UniProtKB-UniRule"/>
</dbReference>
<keyword evidence="4 5" id="KW-0378">Hydrolase</keyword>
<dbReference type="Proteomes" id="UP000325004">
    <property type="component" value="Chromosome"/>
</dbReference>
<proteinExistence type="inferred from homology"/>
<dbReference type="InterPro" id="IPR006641">
    <property type="entry name" value="YqgF/RNaseH-like_dom"/>
</dbReference>
<comment type="function">
    <text evidence="5">Could be a nuclease involved in processing of the 5'-end of pre-16S rRNA.</text>
</comment>
<name>A0A5C0UFA9_9PROT</name>
<dbReference type="GO" id="GO:0000967">
    <property type="term" value="P:rRNA 5'-end processing"/>
    <property type="evidence" value="ECO:0007669"/>
    <property type="project" value="UniProtKB-UniRule"/>
</dbReference>
<accession>A0A5C0UFA9</accession>
<dbReference type="GO" id="GO:0005829">
    <property type="term" value="C:cytosol"/>
    <property type="evidence" value="ECO:0007669"/>
    <property type="project" value="TreeGrafter"/>
</dbReference>
<protein>
    <recommendedName>
        <fullName evidence="5">Putative pre-16S rRNA nuclease</fullName>
        <ecNumber evidence="5">3.1.-.-</ecNumber>
    </recommendedName>
</protein>
<dbReference type="Pfam" id="PF03652">
    <property type="entry name" value="RuvX"/>
    <property type="match status" value="1"/>
</dbReference>
<evidence type="ECO:0000256" key="4">
    <source>
        <dbReference type="ARBA" id="ARBA00022801"/>
    </source>
</evidence>
<gene>
    <name evidence="7" type="primary">ruvX</name>
    <name evidence="7" type="ORF">FZC34_00060</name>
</gene>
<dbReference type="CDD" id="cd16964">
    <property type="entry name" value="YqgF"/>
    <property type="match status" value="1"/>
</dbReference>
<evidence type="ECO:0000259" key="6">
    <source>
        <dbReference type="SMART" id="SM00732"/>
    </source>
</evidence>
<comment type="subcellular location">
    <subcellularLocation>
        <location evidence="5">Cytoplasm</location>
    </subcellularLocation>
</comment>
<reference evidence="7 8" key="1">
    <citation type="submission" date="2019-08" db="EMBL/GenBank/DDBJ databases">
        <title>Highly reduced genomes of protist endosymbionts show evolutionary convergence.</title>
        <authorList>
            <person name="George E."/>
            <person name="Husnik F."/>
            <person name="Tashyreva D."/>
            <person name="Prokopchuk G."/>
            <person name="Horak A."/>
            <person name="Kwong W.K."/>
            <person name="Lukes J."/>
            <person name="Keeling P.J."/>
        </authorList>
    </citation>
    <scope>NUCLEOTIDE SEQUENCE [LARGE SCALE GENOMIC DNA]</scope>
    <source>
        <strain evidence="7">1604LC</strain>
    </source>
</reference>
<dbReference type="InterPro" id="IPR037027">
    <property type="entry name" value="YqgF/RNaseH-like_dom_sf"/>
</dbReference>